<organism evidence="1 2">
    <name type="scientific">Anaerosporobacter mobilis DSM 15930</name>
    <dbReference type="NCBI Taxonomy" id="1120996"/>
    <lineage>
        <taxon>Bacteria</taxon>
        <taxon>Bacillati</taxon>
        <taxon>Bacillota</taxon>
        <taxon>Clostridia</taxon>
        <taxon>Lachnospirales</taxon>
        <taxon>Lachnospiraceae</taxon>
        <taxon>Anaerosporobacter</taxon>
    </lineage>
</organism>
<evidence type="ECO:0000313" key="2">
    <source>
        <dbReference type="Proteomes" id="UP000184038"/>
    </source>
</evidence>
<proteinExistence type="predicted"/>
<dbReference type="Proteomes" id="UP000184038">
    <property type="component" value="Unassembled WGS sequence"/>
</dbReference>
<dbReference type="STRING" id="1120996.SAMN02746066_04665"/>
<dbReference type="EMBL" id="FRCP01000045">
    <property type="protein sequence ID" value="SHN06158.1"/>
    <property type="molecule type" value="Genomic_DNA"/>
</dbReference>
<name>A0A1M7NQ15_9FIRM</name>
<protein>
    <submittedName>
        <fullName evidence="1">Uncharacterized protein</fullName>
    </submittedName>
</protein>
<keyword evidence="2" id="KW-1185">Reference proteome</keyword>
<evidence type="ECO:0000313" key="1">
    <source>
        <dbReference type="EMBL" id="SHN06158.1"/>
    </source>
</evidence>
<sequence length="144" mass="17144">MSKRHCMLCGQTVYGNQLFCCTRHRYKYYHSGDLVLTLKKQWFDTILSGVKTEEYREIKPYWNKRFNNYFGQHYDFSSEEPTIVWNTQDKTIVFRNGYGNDKPEFSAECTISEGFGVEEWGAEKDTKYYVLTIHRVFGEKNIVN</sequence>
<dbReference type="RefSeq" id="WP_242952597.1">
    <property type="nucleotide sequence ID" value="NZ_FRCP01000045.1"/>
</dbReference>
<dbReference type="AlphaFoldDB" id="A0A1M7NQ15"/>
<accession>A0A1M7NQ15</accession>
<gene>
    <name evidence="1" type="ORF">SAMN02746066_04665</name>
</gene>
<reference evidence="1 2" key="1">
    <citation type="submission" date="2016-11" db="EMBL/GenBank/DDBJ databases">
        <authorList>
            <person name="Jaros S."/>
            <person name="Januszkiewicz K."/>
            <person name="Wedrychowicz H."/>
        </authorList>
    </citation>
    <scope>NUCLEOTIDE SEQUENCE [LARGE SCALE GENOMIC DNA]</scope>
    <source>
        <strain evidence="1 2">DSM 15930</strain>
    </source>
</reference>